<proteinExistence type="predicted"/>
<dbReference type="InterPro" id="IPR057678">
    <property type="entry name" value="DUF7918"/>
</dbReference>
<dbReference type="GO" id="GO:0004386">
    <property type="term" value="F:helicase activity"/>
    <property type="evidence" value="ECO:0007669"/>
    <property type="project" value="UniProtKB-KW"/>
</dbReference>
<keyword evidence="4" id="KW-0347">Helicase</keyword>
<evidence type="ECO:0000313" key="5">
    <source>
        <dbReference type="Proteomes" id="UP000298493"/>
    </source>
</evidence>
<evidence type="ECO:0000256" key="1">
    <source>
        <dbReference type="SAM" id="Coils"/>
    </source>
</evidence>
<feature type="region of interest" description="Disordered" evidence="2">
    <location>
        <begin position="273"/>
        <end position="299"/>
    </location>
</feature>
<dbReference type="AlphaFoldDB" id="A0A4Z1NIQ7"/>
<evidence type="ECO:0000259" key="3">
    <source>
        <dbReference type="Pfam" id="PF25534"/>
    </source>
</evidence>
<dbReference type="STRING" id="86259.A0A4Z1NIQ7"/>
<keyword evidence="5" id="KW-1185">Reference proteome</keyword>
<keyword evidence="1" id="KW-0175">Coiled coil</keyword>
<feature type="compositionally biased region" description="Basic and acidic residues" evidence="2">
    <location>
        <begin position="280"/>
        <end position="289"/>
    </location>
</feature>
<gene>
    <name evidence="4" type="ORF">E6O75_ATG01700</name>
</gene>
<dbReference type="PANTHER" id="PTHR36223">
    <property type="entry name" value="BETA-LACTAMASE-TYPE TRANSPEPTIDASE FOLD DOMAIN CONTAINING PROTEIN"/>
    <property type="match status" value="1"/>
</dbReference>
<evidence type="ECO:0000313" key="4">
    <source>
        <dbReference type="EMBL" id="TID13722.1"/>
    </source>
</evidence>
<dbReference type="EMBL" id="SNSC02000025">
    <property type="protein sequence ID" value="TID13722.1"/>
    <property type="molecule type" value="Genomic_DNA"/>
</dbReference>
<evidence type="ECO:0000256" key="2">
    <source>
        <dbReference type="SAM" id="MobiDB-lite"/>
    </source>
</evidence>
<feature type="coiled-coil region" evidence="1">
    <location>
        <begin position="246"/>
        <end position="273"/>
    </location>
</feature>
<protein>
    <submittedName>
        <fullName evidence="4">ATP-dependent RNA helicase</fullName>
    </submittedName>
</protein>
<keyword evidence="4" id="KW-0067">ATP-binding</keyword>
<organism evidence="4 5">
    <name type="scientific">Venturia nashicola</name>
    <dbReference type="NCBI Taxonomy" id="86259"/>
    <lineage>
        <taxon>Eukaryota</taxon>
        <taxon>Fungi</taxon>
        <taxon>Dikarya</taxon>
        <taxon>Ascomycota</taxon>
        <taxon>Pezizomycotina</taxon>
        <taxon>Dothideomycetes</taxon>
        <taxon>Pleosporomycetidae</taxon>
        <taxon>Venturiales</taxon>
        <taxon>Venturiaceae</taxon>
        <taxon>Venturia</taxon>
    </lineage>
</organism>
<keyword evidence="4" id="KW-0378">Hydrolase</keyword>
<dbReference type="Proteomes" id="UP000298493">
    <property type="component" value="Unassembled WGS sequence"/>
</dbReference>
<sequence>MAILTSFPGLDVEIVVDGTALREYDPPADSDENIADDTSSIKYIEAQPGQEFGIRFTLGRQFRYLKNDLCFRASLDATMKRRWSSNKDDHARGTTFTVDSIKRSVGEQNVLRKFVFSTLTTEDRQVNGLDEAQVSNIGQIVLKLHRIEIRGRGSTRYKYAQNDDRVANSTAEKALKGRSISRKIELGATLPSGRAGYQLLKDYIDPKDRPFAVFTFRHRSMDDLYAEMIVPRPIPLEDREPESLSLEEMRELVRRQEADLQNLRRQIEDNRAKLSGTQGIKHELKREHDPEFEESSGSAFRRRCIETVDLTDD</sequence>
<reference evidence="4 5" key="1">
    <citation type="submission" date="2019-04" db="EMBL/GenBank/DDBJ databases">
        <title>High contiguity whole genome sequence and gene annotation resource for two Venturia nashicola isolates.</title>
        <authorList>
            <person name="Prokchorchik M."/>
            <person name="Won K."/>
            <person name="Lee Y."/>
            <person name="Choi E.D."/>
            <person name="Segonzac C."/>
            <person name="Sohn K.H."/>
        </authorList>
    </citation>
    <scope>NUCLEOTIDE SEQUENCE [LARGE SCALE GENOMIC DNA]</scope>
    <source>
        <strain evidence="4 5">PRI2</strain>
    </source>
</reference>
<dbReference type="PANTHER" id="PTHR36223:SF1">
    <property type="entry name" value="TRANSCRIPTION ELONGATION FACTOR EAF N-TERMINAL DOMAIN-CONTAINING PROTEIN"/>
    <property type="match status" value="1"/>
</dbReference>
<dbReference type="Pfam" id="PF25534">
    <property type="entry name" value="DUF7918"/>
    <property type="match status" value="1"/>
</dbReference>
<feature type="domain" description="DUF7918" evidence="3">
    <location>
        <begin position="9"/>
        <end position="232"/>
    </location>
</feature>
<keyword evidence="4" id="KW-0547">Nucleotide-binding</keyword>
<accession>A0A4Z1NIQ7</accession>
<comment type="caution">
    <text evidence="4">The sequence shown here is derived from an EMBL/GenBank/DDBJ whole genome shotgun (WGS) entry which is preliminary data.</text>
</comment>
<name>A0A4Z1NIQ7_9PEZI</name>